<evidence type="ECO:0000313" key="2">
    <source>
        <dbReference type="EMBL" id="GBM97640.1"/>
    </source>
</evidence>
<dbReference type="Proteomes" id="UP000499080">
    <property type="component" value="Unassembled WGS sequence"/>
</dbReference>
<comment type="caution">
    <text evidence="2">The sequence shown here is derived from an EMBL/GenBank/DDBJ whole genome shotgun (WGS) entry which is preliminary data.</text>
</comment>
<dbReference type="AlphaFoldDB" id="A0A4Y2K5C0"/>
<dbReference type="EMBL" id="BGPR01004255">
    <property type="protein sequence ID" value="GBM97640.1"/>
    <property type="molecule type" value="Genomic_DNA"/>
</dbReference>
<organism evidence="2 3">
    <name type="scientific">Araneus ventricosus</name>
    <name type="common">Orbweaver spider</name>
    <name type="synonym">Epeira ventricosa</name>
    <dbReference type="NCBI Taxonomy" id="182803"/>
    <lineage>
        <taxon>Eukaryota</taxon>
        <taxon>Metazoa</taxon>
        <taxon>Ecdysozoa</taxon>
        <taxon>Arthropoda</taxon>
        <taxon>Chelicerata</taxon>
        <taxon>Arachnida</taxon>
        <taxon>Araneae</taxon>
        <taxon>Araneomorphae</taxon>
        <taxon>Entelegynae</taxon>
        <taxon>Araneoidea</taxon>
        <taxon>Araneidae</taxon>
        <taxon>Araneus</taxon>
    </lineage>
</organism>
<reference evidence="2 3" key="1">
    <citation type="journal article" date="2019" name="Sci. Rep.">
        <title>Orb-weaving spider Araneus ventricosus genome elucidates the spidroin gene catalogue.</title>
        <authorList>
            <person name="Kono N."/>
            <person name="Nakamura H."/>
            <person name="Ohtoshi R."/>
            <person name="Moran D.A.P."/>
            <person name="Shinohara A."/>
            <person name="Yoshida Y."/>
            <person name="Fujiwara M."/>
            <person name="Mori M."/>
            <person name="Tomita M."/>
            <person name="Arakawa K."/>
        </authorList>
    </citation>
    <scope>NUCLEOTIDE SEQUENCE [LARGE SCALE GENOMIC DNA]</scope>
</reference>
<feature type="chain" id="PRO_5021254051" description="Secreted protein" evidence="1">
    <location>
        <begin position="30"/>
        <end position="84"/>
    </location>
</feature>
<gene>
    <name evidence="2" type="ORF">AVEN_101956_1</name>
</gene>
<sequence length="84" mass="9376">MKIAHCCPPPTIPIPPLLVCFGLAHACRALTPLSLSPTDRQAFSSGADLFPLEIEFLPFREQNAFQVTQRLRNWGSKAILKKMK</sequence>
<feature type="signal peptide" evidence="1">
    <location>
        <begin position="1"/>
        <end position="29"/>
    </location>
</feature>
<evidence type="ECO:0008006" key="4">
    <source>
        <dbReference type="Google" id="ProtNLM"/>
    </source>
</evidence>
<accession>A0A4Y2K5C0</accession>
<name>A0A4Y2K5C0_ARAVE</name>
<keyword evidence="1" id="KW-0732">Signal</keyword>
<keyword evidence="3" id="KW-1185">Reference proteome</keyword>
<evidence type="ECO:0000256" key="1">
    <source>
        <dbReference type="SAM" id="SignalP"/>
    </source>
</evidence>
<evidence type="ECO:0000313" key="3">
    <source>
        <dbReference type="Proteomes" id="UP000499080"/>
    </source>
</evidence>
<protein>
    <recommendedName>
        <fullName evidence="4">Secreted protein</fullName>
    </recommendedName>
</protein>
<proteinExistence type="predicted"/>